<protein>
    <submittedName>
        <fullName evidence="1">Uncharacterized protein conserved in bacteria</fullName>
    </submittedName>
</protein>
<dbReference type="Pfam" id="PF06949">
    <property type="entry name" value="DUF1292"/>
    <property type="match status" value="1"/>
</dbReference>
<evidence type="ECO:0000313" key="2">
    <source>
        <dbReference type="Proteomes" id="UP000377798"/>
    </source>
</evidence>
<reference evidence="1 2" key="1">
    <citation type="submission" date="2019-02" db="EMBL/GenBank/DDBJ databases">
        <authorList>
            <consortium name="Pathogen Informatics"/>
        </authorList>
    </citation>
    <scope>NUCLEOTIDE SEQUENCE [LARGE SCALE GENOMIC DNA]</scope>
    <source>
        <strain evidence="1 2">3012STDY7089603</strain>
    </source>
</reference>
<evidence type="ECO:0000313" key="1">
    <source>
        <dbReference type="EMBL" id="VFB16474.1"/>
    </source>
</evidence>
<comment type="caution">
    <text evidence="1">The sequence shown here is derived from an EMBL/GenBank/DDBJ whole genome shotgun (WGS) entry which is preliminary data.</text>
</comment>
<gene>
    <name evidence="1" type="ORF">NCTC13150_01003</name>
</gene>
<accession>A0A8H2M4W4</accession>
<dbReference type="InterPro" id="IPR009711">
    <property type="entry name" value="UPF0473"/>
</dbReference>
<sequence length="81" mass="9391">MNQIETFLDENGHPMEFRILGKFTLDDMDYLAMEPVIDLEPLVYILRIDLDQNGQECLVGIDDDELAIAKEAYEELVNQKE</sequence>
<name>A0A8H2M4W4_9FIRM</name>
<dbReference type="Proteomes" id="UP000377798">
    <property type="component" value="Unassembled WGS sequence"/>
</dbReference>
<dbReference type="RefSeq" id="WP_034440119.1">
    <property type="nucleotide sequence ID" value="NZ_CAACYI010000001.1"/>
</dbReference>
<dbReference type="EMBL" id="CAACYI010000001">
    <property type="protein sequence ID" value="VFB16474.1"/>
    <property type="molecule type" value="Genomic_DNA"/>
</dbReference>
<organism evidence="1 2">
    <name type="scientific">Urinicoccus massiliensis</name>
    <dbReference type="NCBI Taxonomy" id="1723382"/>
    <lineage>
        <taxon>Bacteria</taxon>
        <taxon>Bacillati</taxon>
        <taxon>Bacillota</taxon>
        <taxon>Tissierellia</taxon>
        <taxon>Tissierellales</taxon>
        <taxon>Peptoniphilaceae</taxon>
        <taxon>Urinicoccus</taxon>
    </lineage>
</organism>
<keyword evidence="2" id="KW-1185">Reference proteome</keyword>
<proteinExistence type="predicted"/>
<dbReference type="AlphaFoldDB" id="A0A8H2M4W4"/>